<comment type="subcellular location">
    <subcellularLocation>
        <location evidence="2">Membrane</location>
        <topology evidence="2">Multi-pass membrane protein</topology>
    </subcellularLocation>
</comment>
<evidence type="ECO:0000256" key="5">
    <source>
        <dbReference type="ARBA" id="ARBA00022679"/>
    </source>
</evidence>
<dbReference type="InterPro" id="IPR003660">
    <property type="entry name" value="HAMP_dom"/>
</dbReference>
<evidence type="ECO:0000256" key="2">
    <source>
        <dbReference type="ARBA" id="ARBA00004141"/>
    </source>
</evidence>
<dbReference type="GeneID" id="97548853"/>
<gene>
    <name evidence="10" type="ORF">DK846_00250</name>
</gene>
<dbReference type="EC" id="2.7.13.3" evidence="3"/>
<keyword evidence="11" id="KW-1185">Reference proteome</keyword>
<keyword evidence="8" id="KW-1133">Transmembrane helix</keyword>
<evidence type="ECO:0000256" key="1">
    <source>
        <dbReference type="ARBA" id="ARBA00000085"/>
    </source>
</evidence>
<evidence type="ECO:0000256" key="7">
    <source>
        <dbReference type="ARBA" id="ARBA00023136"/>
    </source>
</evidence>
<keyword evidence="6" id="KW-0418">Kinase</keyword>
<dbReference type="Pfam" id="PF00672">
    <property type="entry name" value="HAMP"/>
    <property type="match status" value="1"/>
</dbReference>
<keyword evidence="5" id="KW-0808">Transferase</keyword>
<comment type="catalytic activity">
    <reaction evidence="1">
        <text>ATP + protein L-histidine = ADP + protein N-phospho-L-histidine.</text>
        <dbReference type="EC" id="2.7.13.3"/>
    </reaction>
</comment>
<proteinExistence type="predicted"/>
<evidence type="ECO:0000313" key="11">
    <source>
        <dbReference type="Proteomes" id="UP000245657"/>
    </source>
</evidence>
<dbReference type="Proteomes" id="UP000245657">
    <property type="component" value="Unassembled WGS sequence"/>
</dbReference>
<dbReference type="PANTHER" id="PTHR45528">
    <property type="entry name" value="SENSOR HISTIDINE KINASE CPXA"/>
    <property type="match status" value="1"/>
</dbReference>
<dbReference type="AlphaFoldDB" id="A0A2V2NE73"/>
<dbReference type="RefSeq" id="WP_109966918.1">
    <property type="nucleotide sequence ID" value="NZ_CP176093.1"/>
</dbReference>
<keyword evidence="4" id="KW-0597">Phosphoprotein</keyword>
<sequence length="247" mass="27169">MKILPKMLLCFVSIILIFGVIMTISASFDAQREKSNMITLYEERAVSIAKTLDTSVDSEEQLDNEAQNLVNKLIAADMGVYEFSIHGRAPEGITESGYWRLASNDPTIVHKESDPEDLDAIKIDKYNVIYNTEDGKPIIDVTYPLHDANGKPIATAGIKFDMTAIQKQMIPTNMLAILLVMLIIAIIATIIVANTITKPIKQLKDVADRVTSGDFDASLPEASDDEIGELTASIEMLIVGLKIKRGQ</sequence>
<organism evidence="10 11">
    <name type="scientific">Methanospirillum lacunae</name>
    <dbReference type="NCBI Taxonomy" id="668570"/>
    <lineage>
        <taxon>Archaea</taxon>
        <taxon>Methanobacteriati</taxon>
        <taxon>Methanobacteriota</taxon>
        <taxon>Stenosarchaea group</taxon>
        <taxon>Methanomicrobia</taxon>
        <taxon>Methanomicrobiales</taxon>
        <taxon>Methanospirillaceae</taxon>
        <taxon>Methanospirillum</taxon>
    </lineage>
</organism>
<dbReference type="SMART" id="SM00304">
    <property type="entry name" value="HAMP"/>
    <property type="match status" value="1"/>
</dbReference>
<name>A0A2V2NE73_9EURY</name>
<evidence type="ECO:0000259" key="9">
    <source>
        <dbReference type="PROSITE" id="PS50885"/>
    </source>
</evidence>
<feature type="transmembrane region" description="Helical" evidence="8">
    <location>
        <begin position="174"/>
        <end position="196"/>
    </location>
</feature>
<dbReference type="GO" id="GO:0005886">
    <property type="term" value="C:plasma membrane"/>
    <property type="evidence" value="ECO:0007669"/>
    <property type="project" value="TreeGrafter"/>
</dbReference>
<evidence type="ECO:0000313" key="10">
    <source>
        <dbReference type="EMBL" id="PWR74718.1"/>
    </source>
</evidence>
<keyword evidence="7 8" id="KW-0472">Membrane</keyword>
<protein>
    <recommendedName>
        <fullName evidence="3">histidine kinase</fullName>
        <ecNumber evidence="3">2.7.13.3</ecNumber>
    </recommendedName>
</protein>
<dbReference type="InterPro" id="IPR050398">
    <property type="entry name" value="HssS/ArlS-like"/>
</dbReference>
<dbReference type="EMBL" id="QGMY01000001">
    <property type="protein sequence ID" value="PWR74718.1"/>
    <property type="molecule type" value="Genomic_DNA"/>
</dbReference>
<dbReference type="CDD" id="cd18773">
    <property type="entry name" value="PDC1_HK_sensor"/>
    <property type="match status" value="1"/>
</dbReference>
<dbReference type="PANTHER" id="PTHR45528:SF10">
    <property type="entry name" value="METHYL-ACCEPTING CHEMOTAXIS PROTEIN"/>
    <property type="match status" value="1"/>
</dbReference>
<reference evidence="10 11" key="1">
    <citation type="submission" date="2018-05" db="EMBL/GenBank/DDBJ databases">
        <title>Draft genome of Methanospirillum lacunae Ki8-1.</title>
        <authorList>
            <person name="Dueholm M.S."/>
            <person name="Nielsen P.H."/>
            <person name="Bakmann L.F."/>
            <person name="Otzen D.E."/>
        </authorList>
    </citation>
    <scope>NUCLEOTIDE SEQUENCE [LARGE SCALE GENOMIC DNA]</scope>
    <source>
        <strain evidence="10 11">Ki8-1</strain>
    </source>
</reference>
<comment type="caution">
    <text evidence="10">The sequence shown here is derived from an EMBL/GenBank/DDBJ whole genome shotgun (WGS) entry which is preliminary data.</text>
</comment>
<dbReference type="CDD" id="cd06225">
    <property type="entry name" value="HAMP"/>
    <property type="match status" value="1"/>
</dbReference>
<evidence type="ECO:0000256" key="4">
    <source>
        <dbReference type="ARBA" id="ARBA00022553"/>
    </source>
</evidence>
<evidence type="ECO:0000256" key="3">
    <source>
        <dbReference type="ARBA" id="ARBA00012438"/>
    </source>
</evidence>
<accession>A0A2V2NE73</accession>
<evidence type="ECO:0000256" key="8">
    <source>
        <dbReference type="SAM" id="Phobius"/>
    </source>
</evidence>
<feature type="domain" description="HAMP" evidence="9">
    <location>
        <begin position="194"/>
        <end position="246"/>
    </location>
</feature>
<dbReference type="SUPFAM" id="SSF158472">
    <property type="entry name" value="HAMP domain-like"/>
    <property type="match status" value="1"/>
</dbReference>
<evidence type="ECO:0000256" key="6">
    <source>
        <dbReference type="ARBA" id="ARBA00022777"/>
    </source>
</evidence>
<dbReference type="GO" id="GO:0000155">
    <property type="term" value="F:phosphorelay sensor kinase activity"/>
    <property type="evidence" value="ECO:0007669"/>
    <property type="project" value="TreeGrafter"/>
</dbReference>
<keyword evidence="8" id="KW-0812">Transmembrane</keyword>
<dbReference type="Gene3D" id="6.10.340.10">
    <property type="match status" value="1"/>
</dbReference>
<dbReference type="PROSITE" id="PS50885">
    <property type="entry name" value="HAMP"/>
    <property type="match status" value="1"/>
</dbReference>